<dbReference type="SUPFAM" id="SSF56317">
    <property type="entry name" value="Carbon-nitrogen hydrolase"/>
    <property type="match status" value="1"/>
</dbReference>
<evidence type="ECO:0000256" key="1">
    <source>
        <dbReference type="ARBA" id="ARBA00008129"/>
    </source>
</evidence>
<feature type="domain" description="CN hydrolase" evidence="3">
    <location>
        <begin position="4"/>
        <end position="277"/>
    </location>
</feature>
<sequence length="316" mass="35164">MQTIKAALAQISPVLLNREATLLKVAQYVHDAADKGCQLVAFGEALVPGYPFWLERTDGARFNDDKQKKIQAEYAKQAVQIERGDLEPLCEVAKQKNIAIYLGIIERPSDRGGHSLYCSMVYISEKGQIASVHRKLMPTYEERLSWSPGDGHGLVTHSLGEFTVGGLNCWENWMPLARASLYAQGEDLHVSIWPGNLKNTYDLTSVLAKEGRSYHMAVCGLMRPTDVDVTLPELAELADADEAFFANGGSCIANPDGSWLIEPQTECEGLFIAELDHASVRRERHNFDPSGHYSRPDVTQLTVDRRRQATAVFKDE</sequence>
<dbReference type="RefSeq" id="WP_142941280.1">
    <property type="nucleotide sequence ID" value="NZ_VIKR01000002.1"/>
</dbReference>
<dbReference type="PROSITE" id="PS00921">
    <property type="entry name" value="NITRIL_CHT_2"/>
    <property type="match status" value="1"/>
</dbReference>
<name>A0A545TBU8_9GAMM</name>
<dbReference type="PROSITE" id="PS00920">
    <property type="entry name" value="NITRIL_CHT_1"/>
    <property type="match status" value="1"/>
</dbReference>
<dbReference type="PANTHER" id="PTHR46044">
    <property type="entry name" value="NITRILASE"/>
    <property type="match status" value="1"/>
</dbReference>
<dbReference type="PANTHER" id="PTHR46044:SF1">
    <property type="entry name" value="CN HYDROLASE DOMAIN-CONTAINING PROTEIN"/>
    <property type="match status" value="1"/>
</dbReference>
<keyword evidence="4" id="KW-0378">Hydrolase</keyword>
<evidence type="ECO:0000313" key="4">
    <source>
        <dbReference type="EMBL" id="TQV74666.1"/>
    </source>
</evidence>
<proteinExistence type="inferred from homology"/>
<keyword evidence="5" id="KW-1185">Reference proteome</keyword>
<dbReference type="Pfam" id="PF00795">
    <property type="entry name" value="CN_hydrolase"/>
    <property type="match status" value="1"/>
</dbReference>
<evidence type="ECO:0000313" key="5">
    <source>
        <dbReference type="Proteomes" id="UP000317839"/>
    </source>
</evidence>
<organism evidence="4 5">
    <name type="scientific">Aliikangiella marina</name>
    <dbReference type="NCBI Taxonomy" id="1712262"/>
    <lineage>
        <taxon>Bacteria</taxon>
        <taxon>Pseudomonadati</taxon>
        <taxon>Pseudomonadota</taxon>
        <taxon>Gammaproteobacteria</taxon>
        <taxon>Oceanospirillales</taxon>
        <taxon>Pleioneaceae</taxon>
        <taxon>Aliikangiella</taxon>
    </lineage>
</organism>
<comment type="caution">
    <text evidence="4">The sequence shown here is derived from an EMBL/GenBank/DDBJ whole genome shotgun (WGS) entry which is preliminary data.</text>
</comment>
<dbReference type="GO" id="GO:0000257">
    <property type="term" value="F:nitrilase activity"/>
    <property type="evidence" value="ECO:0007669"/>
    <property type="project" value="UniProtKB-ARBA"/>
</dbReference>
<dbReference type="AlphaFoldDB" id="A0A545TBU8"/>
<reference evidence="4 5" key="1">
    <citation type="submission" date="2019-06" db="EMBL/GenBank/DDBJ databases">
        <title>Draft genome of Aliikangiella marina GYP-15.</title>
        <authorList>
            <person name="Wang G."/>
        </authorList>
    </citation>
    <scope>NUCLEOTIDE SEQUENCE [LARGE SCALE GENOMIC DNA]</scope>
    <source>
        <strain evidence="4 5">GYP-15</strain>
    </source>
</reference>
<dbReference type="Proteomes" id="UP000317839">
    <property type="component" value="Unassembled WGS sequence"/>
</dbReference>
<evidence type="ECO:0000259" key="3">
    <source>
        <dbReference type="PROSITE" id="PS50263"/>
    </source>
</evidence>
<dbReference type="PROSITE" id="PS50263">
    <property type="entry name" value="CN_HYDROLASE"/>
    <property type="match status" value="1"/>
</dbReference>
<comment type="similarity">
    <text evidence="1">Belongs to the carbon-nitrogen hydrolase superfamily. Nitrilase family.</text>
</comment>
<dbReference type="CDD" id="cd07564">
    <property type="entry name" value="nitrilases_CHs"/>
    <property type="match status" value="1"/>
</dbReference>
<dbReference type="OrthoDB" id="9803803at2"/>
<dbReference type="EMBL" id="VIKR01000002">
    <property type="protein sequence ID" value="TQV74666.1"/>
    <property type="molecule type" value="Genomic_DNA"/>
</dbReference>
<dbReference type="InterPro" id="IPR036526">
    <property type="entry name" value="C-N_Hydrolase_sf"/>
</dbReference>
<gene>
    <name evidence="4" type="ORF">FLL45_06810</name>
</gene>
<dbReference type="InterPro" id="IPR000132">
    <property type="entry name" value="Nitrilase/CN_hydratase_CS"/>
</dbReference>
<dbReference type="InterPro" id="IPR044149">
    <property type="entry name" value="Nitrilases_CHs"/>
</dbReference>
<dbReference type="Gene3D" id="3.60.110.10">
    <property type="entry name" value="Carbon-nitrogen hydrolase"/>
    <property type="match status" value="1"/>
</dbReference>
<dbReference type="InterPro" id="IPR003010">
    <property type="entry name" value="C-N_Hydrolase"/>
</dbReference>
<evidence type="ECO:0000256" key="2">
    <source>
        <dbReference type="PROSITE-ProRule" id="PRU10139"/>
    </source>
</evidence>
<accession>A0A545TBU8</accession>
<feature type="active site" description="Proton acceptor" evidence="2">
    <location>
        <position position="44"/>
    </location>
</feature>
<protein>
    <submittedName>
        <fullName evidence="4">Carbon-nitrogen hydrolase family protein</fullName>
    </submittedName>
</protein>